<dbReference type="Gene3D" id="3.60.21.10">
    <property type="match status" value="1"/>
</dbReference>
<dbReference type="InterPro" id="IPR004843">
    <property type="entry name" value="Calcineurin-like_PHP"/>
</dbReference>
<dbReference type="GO" id="GO:0016787">
    <property type="term" value="F:hydrolase activity"/>
    <property type="evidence" value="ECO:0007669"/>
    <property type="project" value="InterPro"/>
</dbReference>
<reference evidence="3 4" key="1">
    <citation type="journal article" date="2011" name="J. Bacteriol.">
        <title>Genome sequence of Halorhabdus tiamatea, the first archaeon isolated from a deep-sea anoxic brine lake.</title>
        <authorList>
            <person name="Antunes A."/>
            <person name="Alam I."/>
            <person name="Bajic V.B."/>
            <person name="Stingl U."/>
        </authorList>
    </citation>
    <scope>NUCLEOTIDE SEQUENCE [LARGE SCALE GENOMIC DNA]</scope>
    <source>
        <strain evidence="3 4">SARL4B</strain>
    </source>
</reference>
<protein>
    <submittedName>
        <fullName evidence="2 3">Phosphoesterase</fullName>
    </submittedName>
</protein>
<dbReference type="InterPro" id="IPR029052">
    <property type="entry name" value="Metallo-depent_PP-like"/>
</dbReference>
<proteinExistence type="predicted"/>
<dbReference type="Pfam" id="PF00149">
    <property type="entry name" value="Metallophos"/>
    <property type="match status" value="1"/>
</dbReference>
<dbReference type="OrthoDB" id="10013at2157"/>
<keyword evidence="5" id="KW-1185">Reference proteome</keyword>
<sequence>MAVEPVPSAPAATVEVPAGRALVVADVHAGIEAGLRREGVELASQADHRRETLLSLVAETNPDQLVVLGDLGHAIGTPQRDEREELDRLVSAITDRVSLTLVKGNHDGEIESLLADREDVTITDGSGVRLGSVGFAHGHTWPAPDVLAAETVCIGHEHPVVRLEDEVGGRRKERVWLRGAIDPAPFEDHYGDGDQTDDARGQIDGELVVFPAFNDLSGGTWINVEGQSFLAPFLPDGLADGTAYLLDGTRLGPYGRI</sequence>
<dbReference type="Proteomes" id="UP000003861">
    <property type="component" value="Unassembled WGS sequence"/>
</dbReference>
<dbReference type="HOGENOM" id="CLU_075478_0_0_2"/>
<dbReference type="STRING" id="1033806.HTIA_2646"/>
<dbReference type="PANTHER" id="PTHR39323">
    <property type="entry name" value="BLR1149 PROTEIN"/>
    <property type="match status" value="1"/>
</dbReference>
<dbReference type="eggNOG" id="arCOG01150">
    <property type="taxonomic scope" value="Archaea"/>
</dbReference>
<reference evidence="3 4" key="2">
    <citation type="journal article" date="2013" name="PLoS ONE">
        <title>INDIGO - INtegrated Data Warehouse of MIcrobial GenOmes with Examples from the Red Sea Extremophiles.</title>
        <authorList>
            <person name="Alam I."/>
            <person name="Antunes A."/>
            <person name="Kamau A.A."/>
            <person name="Ba Alawi W."/>
            <person name="Kalkatawi M."/>
            <person name="Stingl U."/>
            <person name="Bajic V.B."/>
        </authorList>
    </citation>
    <scope>NUCLEOTIDE SEQUENCE [LARGE SCALE GENOMIC DNA]</scope>
    <source>
        <strain evidence="3 4">SARL4B</strain>
    </source>
</reference>
<dbReference type="AlphaFoldDB" id="F7PL88"/>
<name>F7PL88_9EURY</name>
<dbReference type="PIRSF" id="PIRSF000887">
    <property type="entry name" value="Pesterase_MJ0037"/>
    <property type="match status" value="1"/>
</dbReference>
<dbReference type="KEGG" id="hti:HTIA_2646"/>
<dbReference type="SUPFAM" id="SSF56300">
    <property type="entry name" value="Metallo-dependent phosphatases"/>
    <property type="match status" value="1"/>
</dbReference>
<organism evidence="3 4">
    <name type="scientific">Halorhabdus tiamatea SARL4B</name>
    <dbReference type="NCBI Taxonomy" id="1033806"/>
    <lineage>
        <taxon>Archaea</taxon>
        <taxon>Methanobacteriati</taxon>
        <taxon>Methanobacteriota</taxon>
        <taxon>Stenosarchaea group</taxon>
        <taxon>Halobacteria</taxon>
        <taxon>Halobacteriales</taxon>
        <taxon>Haloarculaceae</taxon>
        <taxon>Halorhabdus</taxon>
    </lineage>
</organism>
<feature type="domain" description="Calcineurin-like phosphoesterase" evidence="1">
    <location>
        <begin position="20"/>
        <end position="139"/>
    </location>
</feature>
<evidence type="ECO:0000259" key="1">
    <source>
        <dbReference type="Pfam" id="PF00149"/>
    </source>
</evidence>
<evidence type="ECO:0000313" key="5">
    <source>
        <dbReference type="Proteomes" id="UP000015381"/>
    </source>
</evidence>
<dbReference type="CDD" id="cd07391">
    <property type="entry name" value="MPP_PF1019"/>
    <property type="match status" value="1"/>
</dbReference>
<dbReference type="PANTHER" id="PTHR39323:SF1">
    <property type="entry name" value="BLR1149 PROTEIN"/>
    <property type="match status" value="1"/>
</dbReference>
<evidence type="ECO:0000313" key="3">
    <source>
        <dbReference type="EMBL" id="ERJ06979.1"/>
    </source>
</evidence>
<dbReference type="PATRIC" id="fig|1033806.12.peg.2634"/>
<reference evidence="2 5" key="3">
    <citation type="journal article" date="2014" name="Environ. Microbiol.">
        <title>Halorhabdus tiamatea: proteogenomics and glycosidase activity measurements identify the first cultivated euryarchaeon from a deep-sea anoxic brine lake as potential polysaccharide degrader.</title>
        <authorList>
            <person name="Werner J."/>
            <person name="Ferrer M."/>
            <person name="Michel G."/>
            <person name="Mann A.J."/>
            <person name="Huang S."/>
            <person name="Juarez S."/>
            <person name="Ciordia S."/>
            <person name="Albar J.P."/>
            <person name="Alcaide M."/>
            <person name="La Cono V."/>
            <person name="Yakimov M.M."/>
            <person name="Antunes A."/>
            <person name="Taborda M."/>
            <person name="Da Costa M.S."/>
            <person name="Amann R.I."/>
            <person name="Gloeckner F.O."/>
            <person name="Golyshina O.V."/>
            <person name="Golyshin P.N."/>
            <person name="Teeling H."/>
        </authorList>
    </citation>
    <scope>NUCLEOTIDE SEQUENCE [LARGE SCALE GENOMIC DNA]</scope>
    <source>
        <strain evidence="5">SARL4B</strain>
        <strain evidence="2">Type strain: SARL4B</strain>
    </source>
</reference>
<dbReference type="EMBL" id="HF571520">
    <property type="protein sequence ID" value="CCQ34751.1"/>
    <property type="molecule type" value="Genomic_DNA"/>
</dbReference>
<dbReference type="RefSeq" id="WP_008526328.1">
    <property type="nucleotide sequence ID" value="NC_021921.1"/>
</dbReference>
<dbReference type="Proteomes" id="UP000015381">
    <property type="component" value="Chromosome I"/>
</dbReference>
<accession>F7PL88</accession>
<dbReference type="EMBL" id="AFNT02000007">
    <property type="protein sequence ID" value="ERJ06979.1"/>
    <property type="molecule type" value="Genomic_DNA"/>
</dbReference>
<gene>
    <name evidence="3" type="primary">yhcR</name>
    <name evidence="3" type="ORF">HLRTI_000832</name>
    <name evidence="2" type="ORF">HTIA_2646</name>
</gene>
<dbReference type="InterPro" id="IPR024173">
    <property type="entry name" value="Pesterase_MJ0037-like"/>
</dbReference>
<evidence type="ECO:0000313" key="2">
    <source>
        <dbReference type="EMBL" id="CCQ34751.1"/>
    </source>
</evidence>
<evidence type="ECO:0000313" key="4">
    <source>
        <dbReference type="Proteomes" id="UP000003861"/>
    </source>
</evidence>
<dbReference type="GeneID" id="23798810"/>